<dbReference type="AlphaFoldDB" id="A0A1I0TSM6"/>
<sequence>MLARLRRGLIRTRRLVGARGLFGRGGGGRRLAGSVGERSTGHTEGEAAGEGGAHDDTAGTQ</sequence>
<accession>A0A1I0TSM6</accession>
<reference evidence="2 3" key="1">
    <citation type="submission" date="2016-10" db="EMBL/GenBank/DDBJ databases">
        <authorList>
            <person name="de Groot N.N."/>
        </authorList>
    </citation>
    <scope>NUCLEOTIDE SEQUENCE [LARGE SCALE GENOMIC DNA]</scope>
    <source>
        <strain evidence="2 3">DSM 44908</strain>
    </source>
</reference>
<feature type="compositionally biased region" description="Gly residues" evidence="1">
    <location>
        <begin position="21"/>
        <end position="30"/>
    </location>
</feature>
<dbReference type="EMBL" id="FOJN01000009">
    <property type="protein sequence ID" value="SFA54700.1"/>
    <property type="molecule type" value="Genomic_DNA"/>
</dbReference>
<name>A0A1I0TSM6_9NOCA</name>
<proteinExistence type="predicted"/>
<organism evidence="2 3">
    <name type="scientific">Rhodococcoides kroppenstedtii</name>
    <dbReference type="NCBI Taxonomy" id="293050"/>
    <lineage>
        <taxon>Bacteria</taxon>
        <taxon>Bacillati</taxon>
        <taxon>Actinomycetota</taxon>
        <taxon>Actinomycetes</taxon>
        <taxon>Mycobacteriales</taxon>
        <taxon>Nocardiaceae</taxon>
        <taxon>Rhodococcoides</taxon>
    </lineage>
</organism>
<feature type="region of interest" description="Disordered" evidence="1">
    <location>
        <begin position="21"/>
        <end position="61"/>
    </location>
</feature>
<protein>
    <submittedName>
        <fullName evidence="2">Uncharacterized protein</fullName>
    </submittedName>
</protein>
<evidence type="ECO:0000256" key="1">
    <source>
        <dbReference type="SAM" id="MobiDB-lite"/>
    </source>
</evidence>
<dbReference type="Proteomes" id="UP000182054">
    <property type="component" value="Unassembled WGS sequence"/>
</dbReference>
<evidence type="ECO:0000313" key="3">
    <source>
        <dbReference type="Proteomes" id="UP000182054"/>
    </source>
</evidence>
<evidence type="ECO:0000313" key="2">
    <source>
        <dbReference type="EMBL" id="SFA54700.1"/>
    </source>
</evidence>
<feature type="compositionally biased region" description="Basic and acidic residues" evidence="1">
    <location>
        <begin position="52"/>
        <end position="61"/>
    </location>
</feature>
<gene>
    <name evidence="2" type="ORF">SAMN05444374_10980</name>
</gene>